<feature type="transmembrane region" description="Helical" evidence="1">
    <location>
        <begin position="158"/>
        <end position="185"/>
    </location>
</feature>
<feature type="transmembrane region" description="Helical" evidence="1">
    <location>
        <begin position="261"/>
        <end position="280"/>
    </location>
</feature>
<feature type="domain" description="CAAX prenyl protease 2/Lysostaphin resistance protein A-like" evidence="2">
    <location>
        <begin position="158"/>
        <end position="271"/>
    </location>
</feature>
<reference evidence="3" key="1">
    <citation type="submission" date="2011-11" db="EMBL/GenBank/DDBJ databases">
        <title>Construction and analysis of a metagenome of deep-sea sediment.</title>
        <authorList>
            <person name="Huo Y.-Y."/>
            <person name="Cheng H."/>
            <person name="Wu M."/>
        </authorList>
    </citation>
    <scope>NUCLEOTIDE SEQUENCE</scope>
</reference>
<evidence type="ECO:0000259" key="2">
    <source>
        <dbReference type="Pfam" id="PF02517"/>
    </source>
</evidence>
<feature type="transmembrane region" description="Helical" evidence="1">
    <location>
        <begin position="237"/>
        <end position="254"/>
    </location>
</feature>
<evidence type="ECO:0000313" key="3">
    <source>
        <dbReference type="EMBL" id="AFD03155.1"/>
    </source>
</evidence>
<accession>H9BWI3</accession>
<keyword evidence="1" id="KW-1133">Transmembrane helix</keyword>
<organism evidence="3">
    <name type="scientific">uncultured bacterium W5-77b</name>
    <dbReference type="NCBI Taxonomy" id="1131000"/>
    <lineage>
        <taxon>Bacteria</taxon>
        <taxon>environmental samples</taxon>
    </lineage>
</organism>
<dbReference type="AlphaFoldDB" id="H9BWI3"/>
<feature type="transmembrane region" description="Helical" evidence="1">
    <location>
        <begin position="292"/>
        <end position="316"/>
    </location>
</feature>
<dbReference type="EMBL" id="JQ085816">
    <property type="protein sequence ID" value="AFD03155.1"/>
    <property type="molecule type" value="Genomic_DNA"/>
</dbReference>
<proteinExistence type="predicted"/>
<dbReference type="GO" id="GO:0080120">
    <property type="term" value="P:CAAX-box protein maturation"/>
    <property type="evidence" value="ECO:0007669"/>
    <property type="project" value="UniProtKB-ARBA"/>
</dbReference>
<feature type="transmembrane region" description="Helical" evidence="1">
    <location>
        <begin position="12"/>
        <end position="38"/>
    </location>
</feature>
<keyword evidence="1" id="KW-0812">Transmembrane</keyword>
<sequence length="329" mass="37581">MDFSNKALQALDIPYSALISIIFGMMVLSLPIGAYVMFNSDVSDEINFEYPISGLDFFSDEISFEFLDYFEMGDIFIVMWIIFVILFSISIMGPKKNFLETLVSIITQGKHFLQTNYLVTAIKWFSILILISGIINLIQEGVDITIEPPSFENELTQFFYVSMSPLIEEFGFRVLLIGLPLYLIYSRKASFQHFFKSLWNPSNLHVNETKKAIILIIVIGIFFGAAHIFSAEAWSNGKFAQAAASGIILGWVYFRSGLIPAILIHWGTNYFIFSYVYLVADINMISVQEAFSHSLIMTFEILFVSLGIISIAIMIVRNHFFRRKEKLEI</sequence>
<dbReference type="Pfam" id="PF02517">
    <property type="entry name" value="Rce1-like"/>
    <property type="match status" value="1"/>
</dbReference>
<keyword evidence="1" id="KW-0472">Membrane</keyword>
<name>H9BWI3_9BACT</name>
<feature type="transmembrane region" description="Helical" evidence="1">
    <location>
        <begin position="75"/>
        <end position="94"/>
    </location>
</feature>
<feature type="transmembrane region" description="Helical" evidence="1">
    <location>
        <begin position="115"/>
        <end position="138"/>
    </location>
</feature>
<feature type="transmembrane region" description="Helical" evidence="1">
    <location>
        <begin position="212"/>
        <end position="231"/>
    </location>
</feature>
<protein>
    <recommendedName>
        <fullName evidence="2">CAAX prenyl protease 2/Lysostaphin resistance protein A-like domain-containing protein</fullName>
    </recommendedName>
</protein>
<dbReference type="GO" id="GO:0004175">
    <property type="term" value="F:endopeptidase activity"/>
    <property type="evidence" value="ECO:0007669"/>
    <property type="project" value="UniProtKB-ARBA"/>
</dbReference>
<dbReference type="InterPro" id="IPR003675">
    <property type="entry name" value="Rce1/LyrA-like_dom"/>
</dbReference>
<evidence type="ECO:0000256" key="1">
    <source>
        <dbReference type="SAM" id="Phobius"/>
    </source>
</evidence>